<evidence type="ECO:0000313" key="3">
    <source>
        <dbReference type="Proteomes" id="UP001596512"/>
    </source>
</evidence>
<dbReference type="EMBL" id="JBHTEY010000004">
    <property type="protein sequence ID" value="MFC7616007.1"/>
    <property type="molecule type" value="Genomic_DNA"/>
</dbReference>
<keyword evidence="3" id="KW-1185">Reference proteome</keyword>
<sequence length="250" mass="26834">MRALTDRGAALAGLPRALPRLAEIVAEPIPAMFEAYMSHGSEAVKRRFINDYAKLNDRLEFELGMVRPICRSARCAHVDSPDFSRTAVNRRVLALSAFLLCAAAACGTGALDGLPWASRHCDLVTDAAAAAADVPAPGRPTSTNSQGARCTRGEDERRLQVTIYARQEMVTELQLSVDERTGYLAEASVSDQPGIVAAKSKVPLDRCTVGVMLADDQSLEVDLRDDSGNKADICDRALTVATYAARRLAG</sequence>
<gene>
    <name evidence="2" type="ORF">ACFQV2_23535</name>
</gene>
<comment type="caution">
    <text evidence="2">The sequence shown here is derived from an EMBL/GenBank/DDBJ whole genome shotgun (WGS) entry which is preliminary data.</text>
</comment>
<evidence type="ECO:0000256" key="1">
    <source>
        <dbReference type="SAM" id="Phobius"/>
    </source>
</evidence>
<protein>
    <submittedName>
        <fullName evidence="2">DUF3558 family protein</fullName>
    </submittedName>
</protein>
<name>A0ABW2TSX8_9PSEU</name>
<feature type="transmembrane region" description="Helical" evidence="1">
    <location>
        <begin position="92"/>
        <end position="111"/>
    </location>
</feature>
<keyword evidence="1" id="KW-0472">Membrane</keyword>
<keyword evidence="1" id="KW-0812">Transmembrane</keyword>
<dbReference type="Proteomes" id="UP001596512">
    <property type="component" value="Unassembled WGS sequence"/>
</dbReference>
<evidence type="ECO:0000313" key="2">
    <source>
        <dbReference type="EMBL" id="MFC7616007.1"/>
    </source>
</evidence>
<reference evidence="3" key="1">
    <citation type="journal article" date="2019" name="Int. J. Syst. Evol. Microbiol.">
        <title>The Global Catalogue of Microorganisms (GCM) 10K type strain sequencing project: providing services to taxonomists for standard genome sequencing and annotation.</title>
        <authorList>
            <consortium name="The Broad Institute Genomics Platform"/>
            <consortium name="The Broad Institute Genome Sequencing Center for Infectious Disease"/>
            <person name="Wu L."/>
            <person name="Ma J."/>
        </authorList>
    </citation>
    <scope>NUCLEOTIDE SEQUENCE [LARGE SCALE GENOMIC DNA]</scope>
    <source>
        <strain evidence="3">JCM 17695</strain>
    </source>
</reference>
<dbReference type="Pfam" id="PF12079">
    <property type="entry name" value="DUF3558"/>
    <property type="match status" value="1"/>
</dbReference>
<organism evidence="2 3">
    <name type="scientific">Actinokineospora soli</name>
    <dbReference type="NCBI Taxonomy" id="1048753"/>
    <lineage>
        <taxon>Bacteria</taxon>
        <taxon>Bacillati</taxon>
        <taxon>Actinomycetota</taxon>
        <taxon>Actinomycetes</taxon>
        <taxon>Pseudonocardiales</taxon>
        <taxon>Pseudonocardiaceae</taxon>
        <taxon>Actinokineospora</taxon>
    </lineage>
</organism>
<keyword evidence="1" id="KW-1133">Transmembrane helix</keyword>
<accession>A0ABW2TSX8</accession>
<proteinExistence type="predicted"/>
<dbReference type="InterPro" id="IPR024520">
    <property type="entry name" value="DUF3558"/>
</dbReference>